<evidence type="ECO:0000313" key="2">
    <source>
        <dbReference type="EMBL" id="KAI3922705.1"/>
    </source>
</evidence>
<sequence length="87" mass="9685">MGNNAAHLFECVTRKHVQAKVEGYTELGPQHRAIQRNLPTRISNLHRSPRFLNQDIMDEPGPSTTGVSTSTTSTSQEEPTHQDQQSS</sequence>
<feature type="region of interest" description="Disordered" evidence="1">
    <location>
        <begin position="52"/>
        <end position="87"/>
    </location>
</feature>
<protein>
    <submittedName>
        <fullName evidence="2">Uncharacterized protein</fullName>
    </submittedName>
</protein>
<evidence type="ECO:0000256" key="1">
    <source>
        <dbReference type="SAM" id="MobiDB-lite"/>
    </source>
</evidence>
<dbReference type="EMBL" id="JAJJMB010008592">
    <property type="protein sequence ID" value="KAI3922705.1"/>
    <property type="molecule type" value="Genomic_DNA"/>
</dbReference>
<organism evidence="2 3">
    <name type="scientific">Papaver atlanticum</name>
    <dbReference type="NCBI Taxonomy" id="357466"/>
    <lineage>
        <taxon>Eukaryota</taxon>
        <taxon>Viridiplantae</taxon>
        <taxon>Streptophyta</taxon>
        <taxon>Embryophyta</taxon>
        <taxon>Tracheophyta</taxon>
        <taxon>Spermatophyta</taxon>
        <taxon>Magnoliopsida</taxon>
        <taxon>Ranunculales</taxon>
        <taxon>Papaveraceae</taxon>
        <taxon>Papaveroideae</taxon>
        <taxon>Papaver</taxon>
    </lineage>
</organism>
<name>A0AAD4SSZ0_9MAGN</name>
<accession>A0AAD4SSZ0</accession>
<evidence type="ECO:0000313" key="3">
    <source>
        <dbReference type="Proteomes" id="UP001202328"/>
    </source>
</evidence>
<gene>
    <name evidence="2" type="ORF">MKW98_006836</name>
</gene>
<feature type="compositionally biased region" description="Low complexity" evidence="1">
    <location>
        <begin position="63"/>
        <end position="75"/>
    </location>
</feature>
<reference evidence="2" key="1">
    <citation type="submission" date="2022-04" db="EMBL/GenBank/DDBJ databases">
        <title>A functionally conserved STORR gene fusion in Papaver species that diverged 16.8 million years ago.</title>
        <authorList>
            <person name="Catania T."/>
        </authorList>
    </citation>
    <scope>NUCLEOTIDE SEQUENCE</scope>
    <source>
        <strain evidence="2">S-188037</strain>
    </source>
</reference>
<comment type="caution">
    <text evidence="2">The sequence shown here is derived from an EMBL/GenBank/DDBJ whole genome shotgun (WGS) entry which is preliminary data.</text>
</comment>
<dbReference type="AlphaFoldDB" id="A0AAD4SSZ0"/>
<keyword evidence="3" id="KW-1185">Reference proteome</keyword>
<proteinExistence type="predicted"/>
<dbReference type="Proteomes" id="UP001202328">
    <property type="component" value="Unassembled WGS sequence"/>
</dbReference>